<dbReference type="RefSeq" id="WP_147800971.1">
    <property type="nucleotide sequence ID" value="NZ_VPFL01000028.1"/>
</dbReference>
<dbReference type="Pfam" id="PF00034">
    <property type="entry name" value="Cytochrom_C"/>
    <property type="match status" value="1"/>
</dbReference>
<name>A0A5C7EF38_9PROT</name>
<dbReference type="Proteomes" id="UP000321201">
    <property type="component" value="Unassembled WGS sequence"/>
</dbReference>
<dbReference type="OrthoDB" id="5287786at2"/>
<keyword evidence="6" id="KW-0812">Transmembrane</keyword>
<reference evidence="8 9" key="1">
    <citation type="submission" date="2019-08" db="EMBL/GenBank/DDBJ databases">
        <title>Pelomicrobium methylotrophicum gen. nov., sp. nov. a moderately thermophilic, facultatively anaerobic, lithoautotrophic and methylotrophic bacterium isolated from a terrestrial mud volcano.</title>
        <authorList>
            <person name="Slobodkina G.B."/>
            <person name="Merkel A.Y."/>
            <person name="Slobodkin A.I."/>
        </authorList>
    </citation>
    <scope>NUCLEOTIDE SEQUENCE [LARGE SCALE GENOMIC DNA]</scope>
    <source>
        <strain evidence="8 9">SM250</strain>
    </source>
</reference>
<evidence type="ECO:0000256" key="6">
    <source>
        <dbReference type="SAM" id="Phobius"/>
    </source>
</evidence>
<comment type="caution">
    <text evidence="8">The sequence shown here is derived from an EMBL/GenBank/DDBJ whole genome shotgun (WGS) entry which is preliminary data.</text>
</comment>
<feature type="domain" description="Cytochrome c" evidence="7">
    <location>
        <begin position="75"/>
        <end position="164"/>
    </location>
</feature>
<keyword evidence="9" id="KW-1185">Reference proteome</keyword>
<dbReference type="EMBL" id="VPFL01000028">
    <property type="protein sequence ID" value="TXF10491.1"/>
    <property type="molecule type" value="Genomic_DNA"/>
</dbReference>
<keyword evidence="3 4" id="KW-0408">Iron</keyword>
<dbReference type="InterPro" id="IPR009056">
    <property type="entry name" value="Cyt_c-like_dom"/>
</dbReference>
<evidence type="ECO:0000256" key="1">
    <source>
        <dbReference type="ARBA" id="ARBA00022617"/>
    </source>
</evidence>
<dbReference type="InParanoid" id="A0A5C7EF38"/>
<dbReference type="PROSITE" id="PS51007">
    <property type="entry name" value="CYTC"/>
    <property type="match status" value="1"/>
</dbReference>
<feature type="compositionally biased region" description="Basic and acidic residues" evidence="5">
    <location>
        <begin position="1"/>
        <end position="16"/>
    </location>
</feature>
<dbReference type="GO" id="GO:0020037">
    <property type="term" value="F:heme binding"/>
    <property type="evidence" value="ECO:0007669"/>
    <property type="project" value="InterPro"/>
</dbReference>
<evidence type="ECO:0000256" key="4">
    <source>
        <dbReference type="PROSITE-ProRule" id="PRU00433"/>
    </source>
</evidence>
<feature type="region of interest" description="Disordered" evidence="5">
    <location>
        <begin position="1"/>
        <end position="20"/>
    </location>
</feature>
<organism evidence="8 9">
    <name type="scientific">Pelomicrobium methylotrophicum</name>
    <dbReference type="NCBI Taxonomy" id="2602750"/>
    <lineage>
        <taxon>Bacteria</taxon>
        <taxon>Pseudomonadati</taxon>
        <taxon>Pseudomonadota</taxon>
        <taxon>Hydrogenophilia</taxon>
        <taxon>Hydrogenophilia incertae sedis</taxon>
        <taxon>Pelomicrobium</taxon>
    </lineage>
</organism>
<evidence type="ECO:0000259" key="7">
    <source>
        <dbReference type="PROSITE" id="PS51007"/>
    </source>
</evidence>
<keyword evidence="6" id="KW-0472">Membrane</keyword>
<dbReference type="InterPro" id="IPR051459">
    <property type="entry name" value="Cytochrome_c-type_DH"/>
</dbReference>
<dbReference type="InterPro" id="IPR036909">
    <property type="entry name" value="Cyt_c-like_dom_sf"/>
</dbReference>
<keyword evidence="1 4" id="KW-0349">Heme</keyword>
<sequence length="201" mass="20964">MTEPEKHPAAIRREQADPSEQTRPLPWIVTMLLGAMAMWGAFYIVTTPFGEGSDVGDGRSASALAPPKVVHQGAAPAPDGQALYMARCSACHQANGQGVAGVFPPLAGSEWVLGPERVLVAALLHGISGEIEVRGAKYQGAMPSFAALSDAEIAAVATYIRSAWGNAASAVTAERVAQVRAATRDRAQPYEGGEALKASQQ</sequence>
<dbReference type="GO" id="GO:0046872">
    <property type="term" value="F:metal ion binding"/>
    <property type="evidence" value="ECO:0007669"/>
    <property type="project" value="UniProtKB-KW"/>
</dbReference>
<dbReference type="PANTHER" id="PTHR35008:SF8">
    <property type="entry name" value="ALCOHOL DEHYDROGENASE CYTOCHROME C SUBUNIT"/>
    <property type="match status" value="1"/>
</dbReference>
<dbReference type="AlphaFoldDB" id="A0A5C7EF38"/>
<dbReference type="SUPFAM" id="SSF46626">
    <property type="entry name" value="Cytochrome c"/>
    <property type="match status" value="1"/>
</dbReference>
<dbReference type="GO" id="GO:0009055">
    <property type="term" value="F:electron transfer activity"/>
    <property type="evidence" value="ECO:0007669"/>
    <property type="project" value="InterPro"/>
</dbReference>
<evidence type="ECO:0000256" key="3">
    <source>
        <dbReference type="ARBA" id="ARBA00023004"/>
    </source>
</evidence>
<evidence type="ECO:0000256" key="5">
    <source>
        <dbReference type="SAM" id="MobiDB-lite"/>
    </source>
</evidence>
<protein>
    <submittedName>
        <fullName evidence="8">Cytochrome c</fullName>
    </submittedName>
</protein>
<gene>
    <name evidence="8" type="ORF">FR698_14815</name>
</gene>
<feature type="transmembrane region" description="Helical" evidence="6">
    <location>
        <begin position="25"/>
        <end position="45"/>
    </location>
</feature>
<dbReference type="Gene3D" id="1.10.760.10">
    <property type="entry name" value="Cytochrome c-like domain"/>
    <property type="match status" value="1"/>
</dbReference>
<accession>A0A5C7EF38</accession>
<keyword evidence="2 4" id="KW-0479">Metal-binding</keyword>
<keyword evidence="6" id="KW-1133">Transmembrane helix</keyword>
<evidence type="ECO:0000313" key="8">
    <source>
        <dbReference type="EMBL" id="TXF10491.1"/>
    </source>
</evidence>
<dbReference type="PANTHER" id="PTHR35008">
    <property type="entry name" value="BLL4482 PROTEIN-RELATED"/>
    <property type="match status" value="1"/>
</dbReference>
<evidence type="ECO:0000256" key="2">
    <source>
        <dbReference type="ARBA" id="ARBA00022723"/>
    </source>
</evidence>
<evidence type="ECO:0000313" key="9">
    <source>
        <dbReference type="Proteomes" id="UP000321201"/>
    </source>
</evidence>
<proteinExistence type="predicted"/>